<gene>
    <name evidence="2" type="ORF">ANN_10254</name>
</gene>
<comment type="caution">
    <text evidence="2">The sequence shown here is derived from an EMBL/GenBank/DDBJ whole genome shotgun (WGS) entry which is preliminary data.</text>
</comment>
<evidence type="ECO:0000313" key="2">
    <source>
        <dbReference type="EMBL" id="KAJ4448240.1"/>
    </source>
</evidence>
<dbReference type="PANTHER" id="PTHR47326">
    <property type="entry name" value="TRANSPOSABLE ELEMENT TC3 TRANSPOSASE-LIKE PROTEIN"/>
    <property type="match status" value="1"/>
</dbReference>
<protein>
    <recommendedName>
        <fullName evidence="4">Reverse transcriptase domain-containing protein</fullName>
    </recommendedName>
</protein>
<sequence length="462" mass="52835">MTALYVVIADNKEEEPLGSMWNRIQVAALAAKHMVDWECDVKRNEWGNTKFLHGYILGFLELTELRREFSIALYIRMSYVQFSSLINGDRVDTKCKIRYHFSSQKINGVDHLLLSAAKVHLDPKRMYIHLDNLFNGDKRFVKTPSVPRDYDPLSILPTLSKALERIIHKQLSDYLNENNILNPYQSDFRADHSTATAIVKVTEDILQAMDNSKRLGAGGCSVRYYTTMRLILLAETLCLADTGPAAPQLHMPRERGHYSEKYSKDDLRAAVGSVLTYRASKKYNVPFNNLKRFLYVSSGPDDVVFPKKGRPLALTVEEEQKVTGDLWEAAEEYHRRQPDQPTPYHGSIGRLMERFKTAGSIHDKKRSGEPRSATGDAKAASQDGTPPHFRLTVRELLNEVIPGRWIDRRDPVEWPPKLPDLTPLDFFLWGHLKSVVYSNRPRKLDELQGQERMCTNNTCSVT</sequence>
<dbReference type="InterPro" id="IPR038606">
    <property type="entry name" value="To_sf"/>
</dbReference>
<dbReference type="EMBL" id="JAJSOF020000005">
    <property type="protein sequence ID" value="KAJ4448240.1"/>
    <property type="molecule type" value="Genomic_DNA"/>
</dbReference>
<accession>A0ABQ8TNL2</accession>
<dbReference type="Gene3D" id="3.30.420.10">
    <property type="entry name" value="Ribonuclease H-like superfamily/Ribonuclease H"/>
    <property type="match status" value="1"/>
</dbReference>
<dbReference type="Proteomes" id="UP001148838">
    <property type="component" value="Unassembled WGS sequence"/>
</dbReference>
<dbReference type="InterPro" id="IPR036397">
    <property type="entry name" value="RNaseH_sf"/>
</dbReference>
<evidence type="ECO:0008006" key="4">
    <source>
        <dbReference type="Google" id="ProtNLM"/>
    </source>
</evidence>
<feature type="region of interest" description="Disordered" evidence="1">
    <location>
        <begin position="359"/>
        <end position="388"/>
    </location>
</feature>
<dbReference type="Gene3D" id="3.15.10.30">
    <property type="entry name" value="Haemolymph juvenile hormone binding protein"/>
    <property type="match status" value="1"/>
</dbReference>
<evidence type="ECO:0000313" key="3">
    <source>
        <dbReference type="Proteomes" id="UP001148838"/>
    </source>
</evidence>
<dbReference type="PANTHER" id="PTHR47326:SF1">
    <property type="entry name" value="HTH PSQ-TYPE DOMAIN-CONTAINING PROTEIN"/>
    <property type="match status" value="1"/>
</dbReference>
<proteinExistence type="predicted"/>
<keyword evidence="3" id="KW-1185">Reference proteome</keyword>
<name>A0ABQ8TNL2_PERAM</name>
<evidence type="ECO:0000256" key="1">
    <source>
        <dbReference type="SAM" id="MobiDB-lite"/>
    </source>
</evidence>
<organism evidence="2 3">
    <name type="scientific">Periplaneta americana</name>
    <name type="common">American cockroach</name>
    <name type="synonym">Blatta americana</name>
    <dbReference type="NCBI Taxonomy" id="6978"/>
    <lineage>
        <taxon>Eukaryota</taxon>
        <taxon>Metazoa</taxon>
        <taxon>Ecdysozoa</taxon>
        <taxon>Arthropoda</taxon>
        <taxon>Hexapoda</taxon>
        <taxon>Insecta</taxon>
        <taxon>Pterygota</taxon>
        <taxon>Neoptera</taxon>
        <taxon>Polyneoptera</taxon>
        <taxon>Dictyoptera</taxon>
        <taxon>Blattodea</taxon>
        <taxon>Blattoidea</taxon>
        <taxon>Blattidae</taxon>
        <taxon>Blattinae</taxon>
        <taxon>Periplaneta</taxon>
    </lineage>
</organism>
<reference evidence="2 3" key="1">
    <citation type="journal article" date="2022" name="Allergy">
        <title>Genome assembly and annotation of Periplaneta americana reveal a comprehensive cockroach allergen profile.</title>
        <authorList>
            <person name="Wang L."/>
            <person name="Xiong Q."/>
            <person name="Saelim N."/>
            <person name="Wang L."/>
            <person name="Nong W."/>
            <person name="Wan A.T."/>
            <person name="Shi M."/>
            <person name="Liu X."/>
            <person name="Cao Q."/>
            <person name="Hui J.H.L."/>
            <person name="Sookrung N."/>
            <person name="Leung T.F."/>
            <person name="Tungtrongchitr A."/>
            <person name="Tsui S.K.W."/>
        </authorList>
    </citation>
    <scope>NUCLEOTIDE SEQUENCE [LARGE SCALE GENOMIC DNA]</scope>
    <source>
        <strain evidence="2">PWHHKU_190912</strain>
    </source>
</reference>